<organism evidence="1 2">
    <name type="scientific">uncultured phage cr17_1</name>
    <dbReference type="NCBI Taxonomy" id="2986404"/>
    <lineage>
        <taxon>Viruses</taxon>
        <taxon>Duplodnaviria</taxon>
        <taxon>Heunggongvirae</taxon>
        <taxon>Uroviricota</taxon>
        <taxon>Caudoviricetes</taxon>
        <taxon>Crassvirales</taxon>
        <taxon>Intestiviridae</taxon>
        <taxon>Crudevirinae</taxon>
        <taxon>Endlipuvirus</taxon>
        <taxon>Endlipuvirus intestinihominis</taxon>
    </lineage>
</organism>
<proteinExistence type="predicted"/>
<accession>A0AAE7RX31</accession>
<evidence type="ECO:0000313" key="2">
    <source>
        <dbReference type="Proteomes" id="UP000827442"/>
    </source>
</evidence>
<protein>
    <submittedName>
        <fullName evidence="1">Uncharacterized protein</fullName>
    </submittedName>
</protein>
<reference evidence="1 2" key="1">
    <citation type="submission" date="2021-04" db="EMBL/GenBank/DDBJ databases">
        <authorList>
            <person name="Shkoporov A.N."/>
            <person name="Stockdale S.R."/>
            <person name="Guerin E."/>
            <person name="Ross R.P."/>
            <person name="Hill C."/>
        </authorList>
    </citation>
    <scope>NUCLEOTIDE SEQUENCE [LARGE SCALE GENOMIC DNA]</scope>
    <source>
        <strain evidence="2">cr17_1</strain>
    </source>
</reference>
<dbReference type="KEGG" id="vg:75691637"/>
<name>A0AAE7RX31_9CAUD</name>
<dbReference type="EMBL" id="MZ130488">
    <property type="protein sequence ID" value="QWM90315.1"/>
    <property type="molecule type" value="Genomic_DNA"/>
</dbReference>
<keyword evidence="2" id="KW-1185">Reference proteome</keyword>
<evidence type="ECO:0000313" key="1">
    <source>
        <dbReference type="EMBL" id="QWM90315.1"/>
    </source>
</evidence>
<gene>
    <name evidence="1" type="primary">gp_25575</name>
</gene>
<dbReference type="Proteomes" id="UP000827442">
    <property type="component" value="Segment"/>
</dbReference>
<dbReference type="RefSeq" id="YP_010359887.1">
    <property type="nucleotide sequence ID" value="NC_062778.1"/>
</dbReference>
<dbReference type="GeneID" id="75691637"/>
<sequence length="74" mass="8763">MYIIKAIIDNIEQYYCGEIYKESEIEFNSDINLATKFSVYFIVNLKVKEIKFIIKNINIQDIKIININENEIAL</sequence>